<evidence type="ECO:0000256" key="8">
    <source>
        <dbReference type="PROSITE-ProRule" id="PRU00071"/>
    </source>
</evidence>
<keyword evidence="6" id="KW-0804">Transcription</keyword>
<dbReference type="GO" id="GO:0003677">
    <property type="term" value="F:DNA binding"/>
    <property type="evidence" value="ECO:0007669"/>
    <property type="project" value="UniProtKB-UniRule"/>
</dbReference>
<dbReference type="AlphaFoldDB" id="A0AAF0WT41"/>
<evidence type="ECO:0000256" key="9">
    <source>
        <dbReference type="SAM" id="MobiDB-lite"/>
    </source>
</evidence>
<keyword evidence="2 8" id="KW-0863">Zinc-finger</keyword>
<evidence type="ECO:0000313" key="11">
    <source>
        <dbReference type="EMBL" id="WOG95299.1"/>
    </source>
</evidence>
<dbReference type="PANTHER" id="PTHR31089:SF1">
    <property type="entry name" value="CYCLIC DOF FACTOR 3"/>
    <property type="match status" value="1"/>
</dbReference>
<dbReference type="GO" id="GO:0005634">
    <property type="term" value="C:nucleus"/>
    <property type="evidence" value="ECO:0007669"/>
    <property type="project" value="UniProtKB-SubCell"/>
</dbReference>
<dbReference type="Pfam" id="PF02701">
    <property type="entry name" value="Zn_ribbon_Dof"/>
    <property type="match status" value="1"/>
</dbReference>
<dbReference type="GO" id="GO:0008270">
    <property type="term" value="F:zinc ion binding"/>
    <property type="evidence" value="ECO:0007669"/>
    <property type="project" value="UniProtKB-KW"/>
</dbReference>
<feature type="domain" description="Dof-type" evidence="10">
    <location>
        <begin position="18"/>
        <end position="72"/>
    </location>
</feature>
<dbReference type="PROSITE" id="PS50884">
    <property type="entry name" value="ZF_DOF_2"/>
    <property type="match status" value="1"/>
</dbReference>
<proteinExistence type="predicted"/>
<keyword evidence="4" id="KW-0805">Transcription regulation</keyword>
<dbReference type="PANTHER" id="PTHR31089">
    <property type="entry name" value="CYCLIC DOF FACTOR 2"/>
    <property type="match status" value="1"/>
</dbReference>
<evidence type="ECO:0000256" key="4">
    <source>
        <dbReference type="ARBA" id="ARBA00023015"/>
    </source>
</evidence>
<evidence type="ECO:0000256" key="2">
    <source>
        <dbReference type="ARBA" id="ARBA00022771"/>
    </source>
</evidence>
<evidence type="ECO:0000259" key="10">
    <source>
        <dbReference type="PROSITE" id="PS50884"/>
    </source>
</evidence>
<organism evidence="11 12">
    <name type="scientific">Daucus carota subsp. sativus</name>
    <name type="common">Carrot</name>
    <dbReference type="NCBI Taxonomy" id="79200"/>
    <lineage>
        <taxon>Eukaryota</taxon>
        <taxon>Viridiplantae</taxon>
        <taxon>Streptophyta</taxon>
        <taxon>Embryophyta</taxon>
        <taxon>Tracheophyta</taxon>
        <taxon>Spermatophyta</taxon>
        <taxon>Magnoliopsida</taxon>
        <taxon>eudicotyledons</taxon>
        <taxon>Gunneridae</taxon>
        <taxon>Pentapetalae</taxon>
        <taxon>asterids</taxon>
        <taxon>campanulids</taxon>
        <taxon>Apiales</taxon>
        <taxon>Apiaceae</taxon>
        <taxon>Apioideae</taxon>
        <taxon>Scandiceae</taxon>
        <taxon>Daucinae</taxon>
        <taxon>Daucus</taxon>
        <taxon>Daucus sect. Daucus</taxon>
    </lineage>
</organism>
<dbReference type="InterPro" id="IPR045174">
    <property type="entry name" value="Dof"/>
</dbReference>
<keyword evidence="5 8" id="KW-0238">DNA-binding</keyword>
<protein>
    <recommendedName>
        <fullName evidence="10">Dof-type domain-containing protein</fullName>
    </recommendedName>
</protein>
<dbReference type="KEGG" id="dcr:108192251"/>
<gene>
    <name evidence="11" type="ORF">DCAR_0414611</name>
</gene>
<evidence type="ECO:0000256" key="3">
    <source>
        <dbReference type="ARBA" id="ARBA00022833"/>
    </source>
</evidence>
<dbReference type="EMBL" id="CP093346">
    <property type="protein sequence ID" value="WOG95299.1"/>
    <property type="molecule type" value="Genomic_DNA"/>
</dbReference>
<dbReference type="GO" id="GO:0003700">
    <property type="term" value="F:DNA-binding transcription factor activity"/>
    <property type="evidence" value="ECO:0007669"/>
    <property type="project" value="InterPro"/>
</dbReference>
<keyword evidence="1" id="KW-0479">Metal-binding</keyword>
<dbReference type="InterPro" id="IPR003851">
    <property type="entry name" value="Znf_Dof"/>
</dbReference>
<feature type="region of interest" description="Disordered" evidence="9">
    <location>
        <begin position="63"/>
        <end position="82"/>
    </location>
</feature>
<keyword evidence="3" id="KW-0862">Zinc</keyword>
<evidence type="ECO:0000256" key="6">
    <source>
        <dbReference type="ARBA" id="ARBA00023163"/>
    </source>
</evidence>
<accession>A0AAF0WT41</accession>
<dbReference type="PROSITE" id="PS01361">
    <property type="entry name" value="ZF_DOF_1"/>
    <property type="match status" value="1"/>
</dbReference>
<keyword evidence="7 8" id="KW-0539">Nucleus</keyword>
<evidence type="ECO:0000313" key="12">
    <source>
        <dbReference type="Proteomes" id="UP000077755"/>
    </source>
</evidence>
<comment type="subcellular location">
    <subcellularLocation>
        <location evidence="8">Nucleus</location>
    </subcellularLocation>
</comment>
<dbReference type="Proteomes" id="UP000077755">
    <property type="component" value="Chromosome 4"/>
</dbReference>
<reference evidence="11" key="2">
    <citation type="submission" date="2022-03" db="EMBL/GenBank/DDBJ databases">
        <title>Draft title - Genomic analysis of global carrot germplasm unveils the trajectory of domestication and the origin of high carotenoid orange carrot.</title>
        <authorList>
            <person name="Iorizzo M."/>
            <person name="Ellison S."/>
            <person name="Senalik D."/>
            <person name="Macko-Podgorni A."/>
            <person name="Grzebelus D."/>
            <person name="Bostan H."/>
            <person name="Rolling W."/>
            <person name="Curaba J."/>
            <person name="Simon P."/>
        </authorList>
    </citation>
    <scope>NUCLEOTIDE SEQUENCE</scope>
    <source>
        <tissue evidence="11">Leaf</tissue>
    </source>
</reference>
<keyword evidence="12" id="KW-1185">Reference proteome</keyword>
<reference evidence="11" key="1">
    <citation type="journal article" date="2016" name="Nat. Genet.">
        <title>A high-quality carrot genome assembly provides new insights into carotenoid accumulation and asterid genome evolution.</title>
        <authorList>
            <person name="Iorizzo M."/>
            <person name="Ellison S."/>
            <person name="Senalik D."/>
            <person name="Zeng P."/>
            <person name="Satapoomin P."/>
            <person name="Huang J."/>
            <person name="Bowman M."/>
            <person name="Iovene M."/>
            <person name="Sanseverino W."/>
            <person name="Cavagnaro P."/>
            <person name="Yildiz M."/>
            <person name="Macko-Podgorni A."/>
            <person name="Moranska E."/>
            <person name="Grzebelus E."/>
            <person name="Grzebelus D."/>
            <person name="Ashrafi H."/>
            <person name="Zheng Z."/>
            <person name="Cheng S."/>
            <person name="Spooner D."/>
            <person name="Van Deynze A."/>
            <person name="Simon P."/>
        </authorList>
    </citation>
    <scope>NUCLEOTIDE SEQUENCE</scope>
    <source>
        <tissue evidence="11">Leaf</tissue>
    </source>
</reference>
<evidence type="ECO:0000256" key="5">
    <source>
        <dbReference type="ARBA" id="ARBA00023125"/>
    </source>
</evidence>
<evidence type="ECO:0000256" key="7">
    <source>
        <dbReference type="ARBA" id="ARBA00023242"/>
    </source>
</evidence>
<sequence>MSNPNSEMEALIKPPQNLKCPRCDSEDTKFCYFNNNKSSQPRYRCKKCNRFWTQGGKLRDIPSSAAKRRVKRSQDSFTSTISSPPAPLLSSITFVAIDFDRAGDLNLTRPRPNQPRIEFVRTDINSLSITKSRAPPQHAQGQKYYAQPNQNVFQASNGQGIPAIHYMGGATSDPSMSSYGA</sequence>
<name>A0AAF0WT41_DAUCS</name>
<evidence type="ECO:0000256" key="1">
    <source>
        <dbReference type="ARBA" id="ARBA00022723"/>
    </source>
</evidence>